<comment type="similarity">
    <text evidence="2">Belongs to the ABC-2 integral membrane protein family.</text>
</comment>
<gene>
    <name evidence="10" type="ORF">U9M73_09860</name>
</gene>
<dbReference type="Gene3D" id="3.40.1710.10">
    <property type="entry name" value="abc type-2 transporter like domain"/>
    <property type="match status" value="1"/>
</dbReference>
<protein>
    <submittedName>
        <fullName evidence="10">ABC transporter permease</fullName>
    </submittedName>
</protein>
<feature type="transmembrane region" description="Helical" evidence="8">
    <location>
        <begin position="230"/>
        <end position="253"/>
    </location>
</feature>
<sequence length="384" mass="42492">MLKDIWWLTSQTLRKTFRKRSNLILYVALPLAGVLLSLMIYGNSESAGLRVGVVNHDGNEPIAVDTIRFLEGLDQIQLTEVTEQGLREQLAAGKLDSGLVLGAGYSQSILAGEPDHIGIQSVKGAQVTAYMKAMLYNYTGNLAALTRVAQGDEAKFAKLYEDYQHSGITFTVQSADSSVEQKHAMTYQTIGFLVMLMMMSAVNLSELILKSREDRTFFRVISSPINAKHFVISNLIVNFVVMAVQIVVTLFFLEVVFHIDTGIPFGRMALLLMLFALVSIGLSLVIVVFSKNSGISSALQNIIVTPSCLLAGCFFPSEIMPEAVRRISEFMPQHWVLQSIETLQQGVGFAQIWFNLSVLAAFALVFFLLAAYKIARNNDTRNFI</sequence>
<name>A0ABU5PK21_9BACL</name>
<keyword evidence="11" id="KW-1185">Reference proteome</keyword>
<evidence type="ECO:0000256" key="3">
    <source>
        <dbReference type="ARBA" id="ARBA00022448"/>
    </source>
</evidence>
<dbReference type="EMBL" id="JAYERP010000001">
    <property type="protein sequence ID" value="MEA3570303.1"/>
    <property type="molecule type" value="Genomic_DNA"/>
</dbReference>
<evidence type="ECO:0000259" key="9">
    <source>
        <dbReference type="PROSITE" id="PS51012"/>
    </source>
</evidence>
<evidence type="ECO:0000313" key="11">
    <source>
        <dbReference type="Proteomes" id="UP001292216"/>
    </source>
</evidence>
<evidence type="ECO:0000256" key="7">
    <source>
        <dbReference type="ARBA" id="ARBA00023136"/>
    </source>
</evidence>
<accession>A0ABU5PK21</accession>
<comment type="caution">
    <text evidence="10">The sequence shown here is derived from an EMBL/GenBank/DDBJ whole genome shotgun (WGS) entry which is preliminary data.</text>
</comment>
<comment type="subcellular location">
    <subcellularLocation>
        <location evidence="1">Cell membrane</location>
        <topology evidence="1">Multi-pass membrane protein</topology>
    </subcellularLocation>
</comment>
<dbReference type="InterPro" id="IPR013525">
    <property type="entry name" value="ABC2_TM"/>
</dbReference>
<feature type="transmembrane region" description="Helical" evidence="8">
    <location>
        <begin position="190"/>
        <end position="209"/>
    </location>
</feature>
<dbReference type="Pfam" id="PF12698">
    <property type="entry name" value="ABC2_membrane_3"/>
    <property type="match status" value="1"/>
</dbReference>
<evidence type="ECO:0000256" key="2">
    <source>
        <dbReference type="ARBA" id="ARBA00007783"/>
    </source>
</evidence>
<feature type="transmembrane region" description="Helical" evidence="8">
    <location>
        <begin position="23"/>
        <end position="41"/>
    </location>
</feature>
<evidence type="ECO:0000256" key="1">
    <source>
        <dbReference type="ARBA" id="ARBA00004651"/>
    </source>
</evidence>
<dbReference type="PANTHER" id="PTHR30294:SF45">
    <property type="entry name" value="LINEARMYCIN RESISTANCE PERMEASE PROTEIN LNRN"/>
    <property type="match status" value="1"/>
</dbReference>
<reference evidence="10 11" key="1">
    <citation type="submission" date="2023-12" db="EMBL/GenBank/DDBJ databases">
        <title>Whole genome sequencing of Paenibacillus phoenicis isolated from the Phoenix Mars Lander spacecraft assembly facility.</title>
        <authorList>
            <person name="Garcia A."/>
            <person name="Venkateswaran K."/>
        </authorList>
    </citation>
    <scope>NUCLEOTIDE SEQUENCE [LARGE SCALE GENOMIC DNA]</scope>
    <source>
        <strain evidence="10 11">3PO2SA</strain>
    </source>
</reference>
<evidence type="ECO:0000256" key="6">
    <source>
        <dbReference type="ARBA" id="ARBA00022989"/>
    </source>
</evidence>
<feature type="transmembrane region" description="Helical" evidence="8">
    <location>
        <begin position="265"/>
        <end position="289"/>
    </location>
</feature>
<evidence type="ECO:0000256" key="4">
    <source>
        <dbReference type="ARBA" id="ARBA00022475"/>
    </source>
</evidence>
<keyword evidence="6 8" id="KW-1133">Transmembrane helix</keyword>
<evidence type="ECO:0000256" key="5">
    <source>
        <dbReference type="ARBA" id="ARBA00022692"/>
    </source>
</evidence>
<evidence type="ECO:0000313" key="10">
    <source>
        <dbReference type="EMBL" id="MEA3570303.1"/>
    </source>
</evidence>
<dbReference type="Proteomes" id="UP001292216">
    <property type="component" value="Unassembled WGS sequence"/>
</dbReference>
<keyword evidence="3" id="KW-0813">Transport</keyword>
<feature type="transmembrane region" description="Helical" evidence="8">
    <location>
        <begin position="301"/>
        <end position="320"/>
    </location>
</feature>
<dbReference type="PROSITE" id="PS51012">
    <property type="entry name" value="ABC_TM2"/>
    <property type="match status" value="1"/>
</dbReference>
<organism evidence="10 11">
    <name type="scientific">Paenibacillus phoenicis</name>
    <dbReference type="NCBI Taxonomy" id="554117"/>
    <lineage>
        <taxon>Bacteria</taxon>
        <taxon>Bacillati</taxon>
        <taxon>Bacillota</taxon>
        <taxon>Bacilli</taxon>
        <taxon>Bacillales</taxon>
        <taxon>Paenibacillaceae</taxon>
        <taxon>Paenibacillus</taxon>
    </lineage>
</organism>
<feature type="transmembrane region" description="Helical" evidence="8">
    <location>
        <begin position="352"/>
        <end position="372"/>
    </location>
</feature>
<keyword evidence="5 8" id="KW-0812">Transmembrane</keyword>
<proteinExistence type="inferred from homology"/>
<evidence type="ECO:0000256" key="8">
    <source>
        <dbReference type="SAM" id="Phobius"/>
    </source>
</evidence>
<feature type="domain" description="ABC transmembrane type-2" evidence="9">
    <location>
        <begin position="153"/>
        <end position="377"/>
    </location>
</feature>
<keyword evidence="7 8" id="KW-0472">Membrane</keyword>
<dbReference type="RefSeq" id="WP_009224098.1">
    <property type="nucleotide sequence ID" value="NZ_CBCSKM010000004.1"/>
</dbReference>
<dbReference type="InterPro" id="IPR047817">
    <property type="entry name" value="ABC2_TM_bact-type"/>
</dbReference>
<dbReference type="PANTHER" id="PTHR30294">
    <property type="entry name" value="MEMBRANE COMPONENT OF ABC TRANSPORTER YHHJ-RELATED"/>
    <property type="match status" value="1"/>
</dbReference>
<keyword evidence="4" id="KW-1003">Cell membrane</keyword>
<dbReference type="InterPro" id="IPR051449">
    <property type="entry name" value="ABC-2_transporter_component"/>
</dbReference>